<organism evidence="1 2">
    <name type="scientific">Armillaria borealis</name>
    <dbReference type="NCBI Taxonomy" id="47425"/>
    <lineage>
        <taxon>Eukaryota</taxon>
        <taxon>Fungi</taxon>
        <taxon>Dikarya</taxon>
        <taxon>Basidiomycota</taxon>
        <taxon>Agaricomycotina</taxon>
        <taxon>Agaricomycetes</taxon>
        <taxon>Agaricomycetidae</taxon>
        <taxon>Agaricales</taxon>
        <taxon>Marasmiineae</taxon>
        <taxon>Physalacriaceae</taxon>
        <taxon>Armillaria</taxon>
    </lineage>
</organism>
<evidence type="ECO:0000313" key="2">
    <source>
        <dbReference type="Proteomes" id="UP001175226"/>
    </source>
</evidence>
<gene>
    <name evidence="1" type="ORF">EV421DRAFT_1220135</name>
</gene>
<protein>
    <submittedName>
        <fullName evidence="1">Uncharacterized protein</fullName>
    </submittedName>
</protein>
<dbReference type="Proteomes" id="UP001175226">
    <property type="component" value="Unassembled WGS sequence"/>
</dbReference>
<name>A0AA39J3T4_9AGAR</name>
<accession>A0AA39J3T4</accession>
<keyword evidence="2" id="KW-1185">Reference proteome</keyword>
<reference evidence="1" key="1">
    <citation type="submission" date="2023-06" db="EMBL/GenBank/DDBJ databases">
        <authorList>
            <consortium name="Lawrence Berkeley National Laboratory"/>
            <person name="Ahrendt S."/>
            <person name="Sahu N."/>
            <person name="Indic B."/>
            <person name="Wong-Bajracharya J."/>
            <person name="Merenyi Z."/>
            <person name="Ke H.-M."/>
            <person name="Monk M."/>
            <person name="Kocsube S."/>
            <person name="Drula E."/>
            <person name="Lipzen A."/>
            <person name="Balint B."/>
            <person name="Henrissat B."/>
            <person name="Andreopoulos B."/>
            <person name="Martin F.M."/>
            <person name="Harder C.B."/>
            <person name="Rigling D."/>
            <person name="Ford K.L."/>
            <person name="Foster G.D."/>
            <person name="Pangilinan J."/>
            <person name="Papanicolaou A."/>
            <person name="Barry K."/>
            <person name="LaButti K."/>
            <person name="Viragh M."/>
            <person name="Koriabine M."/>
            <person name="Yan M."/>
            <person name="Riley R."/>
            <person name="Champramary S."/>
            <person name="Plett K.L."/>
            <person name="Tsai I.J."/>
            <person name="Slot J."/>
            <person name="Sipos G."/>
            <person name="Plett J."/>
            <person name="Nagy L.G."/>
            <person name="Grigoriev I.V."/>
        </authorList>
    </citation>
    <scope>NUCLEOTIDE SEQUENCE</scope>
    <source>
        <strain evidence="1">FPL87.14</strain>
    </source>
</reference>
<proteinExistence type="predicted"/>
<evidence type="ECO:0000313" key="1">
    <source>
        <dbReference type="EMBL" id="KAK0435607.1"/>
    </source>
</evidence>
<dbReference type="AlphaFoldDB" id="A0AA39J3T4"/>
<comment type="caution">
    <text evidence="1">The sequence shown here is derived from an EMBL/GenBank/DDBJ whole genome shotgun (WGS) entry which is preliminary data.</text>
</comment>
<sequence>MDSVLAAVVTKKKPGNSPLNGPATNPRAHFHQDLVPPLTKLFLNPMLADPAGSPTDTSSSFLTRSDSVVLVVSSRLSSQICGCSDSKTKTMLCTPLPRSSLFLLVFPVHRAPPFLFSPALLSLFFPVPFPFPAFACSCVPVHRGSCVRAPVVFLCFVVPVFALRLCSCSGVLILRPCIVLAFPSRSFSWARAPRPIP</sequence>
<dbReference type="EMBL" id="JAUEPT010000061">
    <property type="protein sequence ID" value="KAK0435607.1"/>
    <property type="molecule type" value="Genomic_DNA"/>
</dbReference>